<keyword evidence="1" id="KW-0812">Transmembrane</keyword>
<comment type="caution">
    <text evidence="2">The sequence shown here is derived from an EMBL/GenBank/DDBJ whole genome shotgun (WGS) entry which is preliminary data.</text>
</comment>
<dbReference type="EMBL" id="RQGA01000015">
    <property type="protein sequence ID" value="TGL36049.1"/>
    <property type="molecule type" value="Genomic_DNA"/>
</dbReference>
<dbReference type="AlphaFoldDB" id="A0A4R9JCW9"/>
<evidence type="ECO:0000313" key="2">
    <source>
        <dbReference type="EMBL" id="TGL36049.1"/>
    </source>
</evidence>
<proteinExistence type="predicted"/>
<reference evidence="2" key="1">
    <citation type="journal article" date="2019" name="PLoS Negl. Trop. Dis.">
        <title>Revisiting the worldwide diversity of Leptospira species in the environment.</title>
        <authorList>
            <person name="Vincent A.T."/>
            <person name="Schiettekatte O."/>
            <person name="Bourhy P."/>
            <person name="Veyrier F.J."/>
            <person name="Picardeau M."/>
        </authorList>
    </citation>
    <scope>NUCLEOTIDE SEQUENCE [LARGE SCALE GENOMIC DNA]</scope>
    <source>
        <strain evidence="2">201702692</strain>
    </source>
</reference>
<organism evidence="2 3">
    <name type="scientific">Leptospira perdikensis</name>
    <dbReference type="NCBI Taxonomy" id="2484948"/>
    <lineage>
        <taxon>Bacteria</taxon>
        <taxon>Pseudomonadati</taxon>
        <taxon>Spirochaetota</taxon>
        <taxon>Spirochaetia</taxon>
        <taxon>Leptospirales</taxon>
        <taxon>Leptospiraceae</taxon>
        <taxon>Leptospira</taxon>
    </lineage>
</organism>
<gene>
    <name evidence="2" type="ORF">EHQ49_16660</name>
</gene>
<accession>A0A4R9JCW9</accession>
<evidence type="ECO:0000256" key="1">
    <source>
        <dbReference type="SAM" id="Phobius"/>
    </source>
</evidence>
<name>A0A4R9JCW9_9LEPT</name>
<dbReference type="Proteomes" id="UP000298125">
    <property type="component" value="Unassembled WGS sequence"/>
</dbReference>
<dbReference type="OrthoDB" id="343178at2"/>
<evidence type="ECO:0000313" key="3">
    <source>
        <dbReference type="Proteomes" id="UP000298125"/>
    </source>
</evidence>
<protein>
    <submittedName>
        <fullName evidence="2">Uncharacterized protein</fullName>
    </submittedName>
</protein>
<keyword evidence="1" id="KW-0472">Membrane</keyword>
<keyword evidence="1" id="KW-1133">Transmembrane helix</keyword>
<sequence length="98" mass="11351">MKYSKITIHLVFIFYFSINFGLYSKPNQIDFSKEQPIHPYYQTLNEANSLDCKEKQLCIQNCSDGSVAIITNKYTNKQNVRLACISECSKIICTKQNK</sequence>
<keyword evidence="3" id="KW-1185">Reference proteome</keyword>
<feature type="transmembrane region" description="Helical" evidence="1">
    <location>
        <begin position="6"/>
        <end position="23"/>
    </location>
</feature>